<keyword evidence="2" id="KW-0472">Membrane</keyword>
<evidence type="ECO:0000256" key="4">
    <source>
        <dbReference type="SAM" id="SignalP"/>
    </source>
</evidence>
<keyword evidence="6" id="KW-1185">Reference proteome</keyword>
<evidence type="ECO:0000256" key="1">
    <source>
        <dbReference type="ARBA" id="ARBA00004442"/>
    </source>
</evidence>
<dbReference type="Gene3D" id="2.170.130.10">
    <property type="entry name" value="TonB-dependent receptor, plug domain"/>
    <property type="match status" value="1"/>
</dbReference>
<dbReference type="STRING" id="1033731.SAMN05444145_10631"/>
<proteinExistence type="predicted"/>
<dbReference type="RefSeq" id="WP_010266836.1">
    <property type="nucleotide sequence ID" value="NZ_CAEG01000021.1"/>
</dbReference>
<name>A0A1H4DT68_9BACT</name>
<dbReference type="GO" id="GO:0009279">
    <property type="term" value="C:cell outer membrane"/>
    <property type="evidence" value="ECO:0007669"/>
    <property type="project" value="UniProtKB-SubCell"/>
</dbReference>
<protein>
    <submittedName>
        <fullName evidence="5">TonB-linked outer membrane protein, SusC/RagA family</fullName>
    </submittedName>
</protein>
<keyword evidence="3" id="KW-0998">Cell outer membrane</keyword>
<dbReference type="InterPro" id="IPR036942">
    <property type="entry name" value="Beta-barrel_TonB_sf"/>
</dbReference>
<dbReference type="InterPro" id="IPR037066">
    <property type="entry name" value="Plug_dom_sf"/>
</dbReference>
<sequence length="963" mass="107746">MRNRNILLTGTMLLLAAATAAGAPQGGGQGSEGPVLTAERIAADSAIRARRTLRVYQTLELPYARTLNKAVATGNSTTYYEHDIDKYPTNDFRNSLTGVVAGLTVREMTGVPGMTYGTEGGRTAISARGETPTYVVDGMPVYITQLQLDPEEIESMTFIRDIADKALLGSRAAGGILYITTRRGRTHGRSIRVGFESGVSVVDRFPEWVNGVEYTRLQNQARINSGYLPPYSNEAIENYARKDPYDLTYPNVDYRSMMFKDTKPYYKANVTIDGGTQKLQYSAYVGYAGEGDIYKVGSKADFNRVNVRTYLKAAVTQDLLIDLGFSGGISFRRQPRYGYGSSSATEFESALSQVTTIPAIAFPLIVSHDEETGNKIYGVSTVYQDNPYASLTENGFSTERGRSGVVNATLSYDLHALVKGLKFQSYVGLNLFNMNRIGKNPDYTAVIYDPVTEETVKTSHEGTQVSGKSSMGKWTHQGLYLHERLSYDYRNDDHRVGASATWWLESVERTGNAVRERMMSLIGTFDYAYRGKYLFQAVVNYAGSPMFAPGRRFEAFPALGLGWVVSEEGFMQDVKWIDYLKVRGQAGMIGYGSFGSQDLYEDNYTKSSGIKFGPYTTGYQWIGSTNANQSYVNTISRLGNPDLTWEKRKEFTVGIDAALLGNRLSVEANYYNILRDGIITEMSGTLPGIYGMDGISTYENYNRIRYQGWEAALYWSDRIGDFHYTVGGSLTTMRGKYLRYNENVVYDYQKVTGTATGSYRGYVCLGKFTSREEIETSPRQLFDDEVQVGDLKYADLNNDGLIDSNDQKVIGNSSPRFDYSVSINLRYRNFDFTIVGTGRASYDTGLTNKYFWNGWSTGTYSHFVRDNIGGDYPRLTYIKQTNNFQASNFWLRDGGYFKIQNIELGYNVRFRSQSAVKGLRVFLRGANLCTISGIKDVDPENINAGVTTYPLYRTFTAGFKFTF</sequence>
<dbReference type="Gene3D" id="2.40.170.20">
    <property type="entry name" value="TonB-dependent receptor, beta-barrel domain"/>
    <property type="match status" value="1"/>
</dbReference>
<reference evidence="5 6" key="1">
    <citation type="submission" date="2016-10" db="EMBL/GenBank/DDBJ databases">
        <authorList>
            <person name="de Groot N.N."/>
        </authorList>
    </citation>
    <scope>NUCLEOTIDE SEQUENCE [LARGE SCALE GENOMIC DNA]</scope>
    <source>
        <strain evidence="5 6">DSM 25383</strain>
    </source>
</reference>
<dbReference type="Proteomes" id="UP000183253">
    <property type="component" value="Unassembled WGS sequence"/>
</dbReference>
<feature type="chain" id="PRO_5010332713" evidence="4">
    <location>
        <begin position="24"/>
        <end position="963"/>
    </location>
</feature>
<dbReference type="OrthoDB" id="9768177at2"/>
<gene>
    <name evidence="5" type="ORF">SAMN05444145_10631</name>
</gene>
<dbReference type="InterPro" id="IPR023996">
    <property type="entry name" value="TonB-dep_OMP_SusC/RagA"/>
</dbReference>
<accession>A0A1H4DT68</accession>
<evidence type="ECO:0000313" key="5">
    <source>
        <dbReference type="EMBL" id="SEA75963.1"/>
    </source>
</evidence>
<dbReference type="NCBIfam" id="TIGR04056">
    <property type="entry name" value="OMP_RagA_SusC"/>
    <property type="match status" value="1"/>
</dbReference>
<evidence type="ECO:0000256" key="3">
    <source>
        <dbReference type="ARBA" id="ARBA00023237"/>
    </source>
</evidence>
<keyword evidence="4" id="KW-0732">Signal</keyword>
<organism evidence="5 6">
    <name type="scientific">Alistipes timonensis JC136</name>
    <dbReference type="NCBI Taxonomy" id="1033731"/>
    <lineage>
        <taxon>Bacteria</taxon>
        <taxon>Pseudomonadati</taxon>
        <taxon>Bacteroidota</taxon>
        <taxon>Bacteroidia</taxon>
        <taxon>Bacteroidales</taxon>
        <taxon>Rikenellaceae</taxon>
        <taxon>Alistipes</taxon>
    </lineage>
</organism>
<dbReference type="EMBL" id="FNRI01000006">
    <property type="protein sequence ID" value="SEA75963.1"/>
    <property type="molecule type" value="Genomic_DNA"/>
</dbReference>
<dbReference type="SUPFAM" id="SSF56935">
    <property type="entry name" value="Porins"/>
    <property type="match status" value="1"/>
</dbReference>
<dbReference type="AlphaFoldDB" id="A0A1H4DT68"/>
<comment type="subcellular location">
    <subcellularLocation>
        <location evidence="1">Cell outer membrane</location>
    </subcellularLocation>
</comment>
<evidence type="ECO:0000256" key="2">
    <source>
        <dbReference type="ARBA" id="ARBA00023136"/>
    </source>
</evidence>
<feature type="signal peptide" evidence="4">
    <location>
        <begin position="1"/>
        <end position="23"/>
    </location>
</feature>
<evidence type="ECO:0000313" key="6">
    <source>
        <dbReference type="Proteomes" id="UP000183253"/>
    </source>
</evidence>